<sequence length="253" mass="29005">MSSGIRVRYAAAASETLVVCIWRWVKKNFLTTYVLRAELVAASMQSNGSGRKRAHRALPNGDGMSPDMVQICNVVFDSEPFPMDATLHDVAVKEKLDETDAKLMANVRSCLQSFNFVNKVYARVYALKNDSKNMKKDDRTVMYKSETRCKSQRRAHHQGVGRDWLPRNRSNVRFSKHEHLLARPTQLLLETIIVEAPGAMVPVRCDWNQPSIFTRFNNIWVSSNSRDVMAFPSIFQSLKNDIRAELTRKSFKY</sequence>
<accession>A0ACC0W150</accession>
<dbReference type="Proteomes" id="UP001163321">
    <property type="component" value="Chromosome 5"/>
</dbReference>
<name>A0ACC0W150_9STRA</name>
<dbReference type="EMBL" id="CM047584">
    <property type="protein sequence ID" value="KAI9912257.1"/>
    <property type="molecule type" value="Genomic_DNA"/>
</dbReference>
<comment type="caution">
    <text evidence="1">The sequence shown here is derived from an EMBL/GenBank/DDBJ whole genome shotgun (WGS) entry which is preliminary data.</text>
</comment>
<keyword evidence="2" id="KW-1185">Reference proteome</keyword>
<gene>
    <name evidence="1" type="ORF">PsorP6_009332</name>
</gene>
<proteinExistence type="predicted"/>
<protein>
    <submittedName>
        <fullName evidence="1">Uncharacterized protein</fullName>
    </submittedName>
</protein>
<organism evidence="1 2">
    <name type="scientific">Peronosclerospora sorghi</name>
    <dbReference type="NCBI Taxonomy" id="230839"/>
    <lineage>
        <taxon>Eukaryota</taxon>
        <taxon>Sar</taxon>
        <taxon>Stramenopiles</taxon>
        <taxon>Oomycota</taxon>
        <taxon>Peronosporomycetes</taxon>
        <taxon>Peronosporales</taxon>
        <taxon>Peronosporaceae</taxon>
        <taxon>Peronosclerospora</taxon>
    </lineage>
</organism>
<evidence type="ECO:0000313" key="1">
    <source>
        <dbReference type="EMBL" id="KAI9912257.1"/>
    </source>
</evidence>
<reference evidence="1 2" key="1">
    <citation type="journal article" date="2022" name="bioRxiv">
        <title>The genome of the oomycete Peronosclerospora sorghi, a cosmopolitan pathogen of maize and sorghum, is inflated with dispersed pseudogenes.</title>
        <authorList>
            <person name="Fletcher K."/>
            <person name="Martin F."/>
            <person name="Isakeit T."/>
            <person name="Cavanaugh K."/>
            <person name="Magill C."/>
            <person name="Michelmore R."/>
        </authorList>
    </citation>
    <scope>NUCLEOTIDE SEQUENCE [LARGE SCALE GENOMIC DNA]</scope>
    <source>
        <strain evidence="1">P6</strain>
    </source>
</reference>
<evidence type="ECO:0000313" key="2">
    <source>
        <dbReference type="Proteomes" id="UP001163321"/>
    </source>
</evidence>